<dbReference type="EMBL" id="JADNYJ010000190">
    <property type="protein sequence ID" value="KAF8875868.1"/>
    <property type="molecule type" value="Genomic_DNA"/>
</dbReference>
<sequence>MVDHLRSDAAQMAGLCIEAVLYGIYLVTLSFVLVYIFRSESGSWRRPTGIRIGTLAVALILAINSTLNLAWGLTRIMQTYIFKIGAKGPTWIDLAKPYTVIIQTLTADLFLTYRCWAVYGKSLRVALCPSALAWRASGSRQLKLTRFFTAQFALTTTLNVYATSAIVYRIWKTDRSPDFVSSVDPNSNNRQRRTKFQRINQIIVQSALIYTSASIMAFASYKSNAQYITSAVDIIAVGLAFNLIVIRLALERTEGRREVGSEGRLTTLKFTSNSRDPRRSNDCHIESTNSLQPSPSTLLEKNSSHSQREKVSA</sequence>
<dbReference type="Proteomes" id="UP000724874">
    <property type="component" value="Unassembled WGS sequence"/>
</dbReference>
<name>A0A9P5N9R0_GYMJU</name>
<organism evidence="3 4">
    <name type="scientific">Gymnopilus junonius</name>
    <name type="common">Spectacular rustgill mushroom</name>
    <name type="synonym">Gymnopilus spectabilis subsp. junonius</name>
    <dbReference type="NCBI Taxonomy" id="109634"/>
    <lineage>
        <taxon>Eukaryota</taxon>
        <taxon>Fungi</taxon>
        <taxon>Dikarya</taxon>
        <taxon>Basidiomycota</taxon>
        <taxon>Agaricomycotina</taxon>
        <taxon>Agaricomycetes</taxon>
        <taxon>Agaricomycetidae</taxon>
        <taxon>Agaricales</taxon>
        <taxon>Agaricineae</taxon>
        <taxon>Hymenogastraceae</taxon>
        <taxon>Gymnopilus</taxon>
    </lineage>
</organism>
<feature type="transmembrane region" description="Helical" evidence="2">
    <location>
        <begin position="49"/>
        <end position="73"/>
    </location>
</feature>
<protein>
    <submittedName>
        <fullName evidence="3">Uncharacterized protein</fullName>
    </submittedName>
</protein>
<feature type="transmembrane region" description="Helical" evidence="2">
    <location>
        <begin position="202"/>
        <end position="221"/>
    </location>
</feature>
<evidence type="ECO:0000313" key="4">
    <source>
        <dbReference type="Proteomes" id="UP000724874"/>
    </source>
</evidence>
<feature type="transmembrane region" description="Helical" evidence="2">
    <location>
        <begin position="12"/>
        <end position="37"/>
    </location>
</feature>
<feature type="compositionally biased region" description="Polar residues" evidence="1">
    <location>
        <begin position="286"/>
        <end position="301"/>
    </location>
</feature>
<keyword evidence="2" id="KW-1133">Transmembrane helix</keyword>
<evidence type="ECO:0000256" key="1">
    <source>
        <dbReference type="SAM" id="MobiDB-lite"/>
    </source>
</evidence>
<evidence type="ECO:0000313" key="3">
    <source>
        <dbReference type="EMBL" id="KAF8875868.1"/>
    </source>
</evidence>
<comment type="caution">
    <text evidence="3">The sequence shown here is derived from an EMBL/GenBank/DDBJ whole genome shotgun (WGS) entry which is preliminary data.</text>
</comment>
<accession>A0A9P5N9R0</accession>
<feature type="transmembrane region" description="Helical" evidence="2">
    <location>
        <begin position="227"/>
        <end position="250"/>
    </location>
</feature>
<proteinExistence type="predicted"/>
<gene>
    <name evidence="3" type="ORF">CPB84DRAFT_1853139</name>
</gene>
<evidence type="ECO:0000256" key="2">
    <source>
        <dbReference type="SAM" id="Phobius"/>
    </source>
</evidence>
<reference evidence="3" key="1">
    <citation type="submission" date="2020-11" db="EMBL/GenBank/DDBJ databases">
        <authorList>
            <consortium name="DOE Joint Genome Institute"/>
            <person name="Ahrendt S."/>
            <person name="Riley R."/>
            <person name="Andreopoulos W."/>
            <person name="LaButti K."/>
            <person name="Pangilinan J."/>
            <person name="Ruiz-duenas F.J."/>
            <person name="Barrasa J.M."/>
            <person name="Sanchez-Garcia M."/>
            <person name="Camarero S."/>
            <person name="Miyauchi S."/>
            <person name="Serrano A."/>
            <person name="Linde D."/>
            <person name="Babiker R."/>
            <person name="Drula E."/>
            <person name="Ayuso-Fernandez I."/>
            <person name="Pacheco R."/>
            <person name="Padilla G."/>
            <person name="Ferreira P."/>
            <person name="Barriuso J."/>
            <person name="Kellner H."/>
            <person name="Castanera R."/>
            <person name="Alfaro M."/>
            <person name="Ramirez L."/>
            <person name="Pisabarro A.G."/>
            <person name="Kuo A."/>
            <person name="Tritt A."/>
            <person name="Lipzen A."/>
            <person name="He G."/>
            <person name="Yan M."/>
            <person name="Ng V."/>
            <person name="Cullen D."/>
            <person name="Martin F."/>
            <person name="Rosso M.-N."/>
            <person name="Henrissat B."/>
            <person name="Hibbett D."/>
            <person name="Martinez A.T."/>
            <person name="Grigoriev I.V."/>
        </authorList>
    </citation>
    <scope>NUCLEOTIDE SEQUENCE</scope>
    <source>
        <strain evidence="3">AH 44721</strain>
    </source>
</reference>
<keyword evidence="2" id="KW-0812">Transmembrane</keyword>
<feature type="compositionally biased region" description="Basic and acidic residues" evidence="1">
    <location>
        <begin position="302"/>
        <end position="313"/>
    </location>
</feature>
<dbReference type="OrthoDB" id="3357408at2759"/>
<feature type="region of interest" description="Disordered" evidence="1">
    <location>
        <begin position="269"/>
        <end position="313"/>
    </location>
</feature>
<keyword evidence="2" id="KW-0472">Membrane</keyword>
<keyword evidence="4" id="KW-1185">Reference proteome</keyword>
<feature type="compositionally biased region" description="Basic and acidic residues" evidence="1">
    <location>
        <begin position="275"/>
        <end position="285"/>
    </location>
</feature>
<dbReference type="AlphaFoldDB" id="A0A9P5N9R0"/>